<protein>
    <submittedName>
        <fullName evidence="1">Uncharacterized protein</fullName>
    </submittedName>
</protein>
<reference evidence="1 2" key="1">
    <citation type="submission" date="2021-03" db="EMBL/GenBank/DDBJ databases">
        <title>Metabolic Capacity of the Antarctic Cyanobacterium Phormidium pseudopriestleyi that Sustains Oxygenic Photosynthesis in the Presence of Hydrogen Sulfide.</title>
        <authorList>
            <person name="Lumian J.E."/>
            <person name="Jungblut A.D."/>
            <person name="Dillon M.L."/>
            <person name="Hawes I."/>
            <person name="Doran P.T."/>
            <person name="Mackey T.J."/>
            <person name="Dick G.J."/>
            <person name="Grettenberger C.L."/>
            <person name="Sumner D.Y."/>
        </authorList>
    </citation>
    <scope>NUCLEOTIDE SEQUENCE [LARGE SCALE GENOMIC DNA]</scope>
    <source>
        <strain evidence="1 2">FRX01</strain>
    </source>
</reference>
<evidence type="ECO:0000313" key="1">
    <source>
        <dbReference type="EMBL" id="MBO0348099.1"/>
    </source>
</evidence>
<dbReference type="Gene3D" id="3.40.50.150">
    <property type="entry name" value="Vaccinia Virus protein VP39"/>
    <property type="match status" value="1"/>
</dbReference>
<evidence type="ECO:0000313" key="2">
    <source>
        <dbReference type="Proteomes" id="UP000664844"/>
    </source>
</evidence>
<dbReference type="EMBL" id="JAFLQW010000072">
    <property type="protein sequence ID" value="MBO0348099.1"/>
    <property type="molecule type" value="Genomic_DNA"/>
</dbReference>
<sequence>MGWQVCSSEAKRIQWNVANLMNESEIERFSQSDIIFCRNVFIFPGIQFVKLLLVFIRRCPIALIYF</sequence>
<organism evidence="1 2">
    <name type="scientific">Phormidium pseudopriestleyi FRX01</name>
    <dbReference type="NCBI Taxonomy" id="1759528"/>
    <lineage>
        <taxon>Bacteria</taxon>
        <taxon>Bacillati</taxon>
        <taxon>Cyanobacteriota</taxon>
        <taxon>Cyanophyceae</taxon>
        <taxon>Oscillatoriophycideae</taxon>
        <taxon>Oscillatoriales</taxon>
        <taxon>Oscillatoriaceae</taxon>
        <taxon>Phormidium</taxon>
    </lineage>
</organism>
<accession>A0ABS3FM94</accession>
<keyword evidence="2" id="KW-1185">Reference proteome</keyword>
<gene>
    <name evidence="1" type="ORF">J0895_03075</name>
</gene>
<name>A0ABS3FM94_9CYAN</name>
<dbReference type="Proteomes" id="UP000664844">
    <property type="component" value="Unassembled WGS sequence"/>
</dbReference>
<dbReference type="InterPro" id="IPR029063">
    <property type="entry name" value="SAM-dependent_MTases_sf"/>
</dbReference>
<proteinExistence type="predicted"/>
<comment type="caution">
    <text evidence="1">The sequence shown here is derived from an EMBL/GenBank/DDBJ whole genome shotgun (WGS) entry which is preliminary data.</text>
</comment>